<feature type="transmembrane region" description="Helical" evidence="1">
    <location>
        <begin position="41"/>
        <end position="61"/>
    </location>
</feature>
<keyword evidence="1" id="KW-0472">Membrane</keyword>
<keyword evidence="1" id="KW-0812">Transmembrane</keyword>
<evidence type="ECO:0000256" key="1">
    <source>
        <dbReference type="SAM" id="Phobius"/>
    </source>
</evidence>
<keyword evidence="1" id="KW-1133">Transmembrane helix</keyword>
<dbReference type="Proteomes" id="UP000186922">
    <property type="component" value="Unassembled WGS sequence"/>
</dbReference>
<accession>A0A1D1W853</accession>
<reference evidence="2 3" key="1">
    <citation type="journal article" date="2016" name="Nat. Commun.">
        <title>Extremotolerant tardigrade genome and improved radiotolerance of human cultured cells by tardigrade-unique protein.</title>
        <authorList>
            <person name="Hashimoto T."/>
            <person name="Horikawa D.D."/>
            <person name="Saito Y."/>
            <person name="Kuwahara H."/>
            <person name="Kozuka-Hata H."/>
            <person name="Shin-I T."/>
            <person name="Minakuchi Y."/>
            <person name="Ohishi K."/>
            <person name="Motoyama A."/>
            <person name="Aizu T."/>
            <person name="Enomoto A."/>
            <person name="Kondo K."/>
            <person name="Tanaka S."/>
            <person name="Hara Y."/>
            <person name="Koshikawa S."/>
            <person name="Sagara H."/>
            <person name="Miura T."/>
            <person name="Yokobori S."/>
            <person name="Miyagawa K."/>
            <person name="Suzuki Y."/>
            <person name="Kubo T."/>
            <person name="Oyama M."/>
            <person name="Kohara Y."/>
            <person name="Fujiyama A."/>
            <person name="Arakawa K."/>
            <person name="Katayama T."/>
            <person name="Toyoda A."/>
            <person name="Kunieda T."/>
        </authorList>
    </citation>
    <scope>NUCLEOTIDE SEQUENCE [LARGE SCALE GENOMIC DNA]</scope>
    <source>
        <strain evidence="2 3">YOKOZUNA-1</strain>
    </source>
</reference>
<proteinExistence type="predicted"/>
<name>A0A1D1W853_RAMVA</name>
<evidence type="ECO:0000313" key="2">
    <source>
        <dbReference type="EMBL" id="GAV09561.1"/>
    </source>
</evidence>
<organism evidence="2 3">
    <name type="scientific">Ramazzottius varieornatus</name>
    <name type="common">Water bear</name>
    <name type="synonym">Tardigrade</name>
    <dbReference type="NCBI Taxonomy" id="947166"/>
    <lineage>
        <taxon>Eukaryota</taxon>
        <taxon>Metazoa</taxon>
        <taxon>Ecdysozoa</taxon>
        <taxon>Tardigrada</taxon>
        <taxon>Eutardigrada</taxon>
        <taxon>Parachela</taxon>
        <taxon>Hypsibioidea</taxon>
        <taxon>Ramazzottiidae</taxon>
        <taxon>Ramazzottius</taxon>
    </lineage>
</organism>
<protein>
    <submittedName>
        <fullName evidence="2">Uncharacterized protein</fullName>
    </submittedName>
</protein>
<dbReference type="AlphaFoldDB" id="A0A1D1W853"/>
<comment type="caution">
    <text evidence="2">The sequence shown here is derived from an EMBL/GenBank/DDBJ whole genome shotgun (WGS) entry which is preliminary data.</text>
</comment>
<keyword evidence="3" id="KW-1185">Reference proteome</keyword>
<evidence type="ECO:0000313" key="3">
    <source>
        <dbReference type="Proteomes" id="UP000186922"/>
    </source>
</evidence>
<dbReference type="EMBL" id="BDGG01000023">
    <property type="protein sequence ID" value="GAV09561.1"/>
    <property type="molecule type" value="Genomic_DNA"/>
</dbReference>
<gene>
    <name evidence="2" type="primary">RvY_19073-1</name>
    <name evidence="2" type="synonym">RvY_19073.1</name>
    <name evidence="2" type="ORF">RvY_19073</name>
</gene>
<sequence>MKVTVTERRKRQTVAAGRSSWKHAAGIITKRRLAASQKSPLQLGGYSGSVLFILATSLFLFCPLDADQGDTL</sequence>